<evidence type="ECO:0000256" key="8">
    <source>
        <dbReference type="SAM" id="Coils"/>
    </source>
</evidence>
<sequence length="595" mass="68265">MKNAKGKVFYIGKAKNLRNRLKSYFSGSDTRAFVLLLDRLLADIEVILTPTEQEALIVENDLIKEHRPKHNIKLVDDKRYLCLRLDTRKDYPRMEIRRSFKRDGARYFGPYSSATSIRQTLNILNRYFQLRTCTDHVLNNRSRPCLQYQIKRCPAPCVYDLSDGSYSKNVEATIAFLDGRHETLIEKLEQEMKEKAAALEYEDAARIRDQLKAIRRTLEKQDLINPDFMDRDIIGIYREGPAIEIHVLMSRGGRVFGAQRCSLDDSELPTQEVLTDFLSRYYQTTHNFPTEVLIPEDVDWAEEVGQLITQRAGRRVVLMHPKRGRKRRLIDMAHQNARQAFQDKVREQGAAQTAVDKLQRALHLRLPPIRMECFDISHFQGSEIVASCVSFQAGVPHKGGYRRYKIRSTTTQDDFQSMYEVISRRARRGLEKDDLPDLMVIDGGRGQLGAARAALDDHGINHLDLIALAKARQASSEVDKSSSPKIRAFERVFLEGRKNPVVLRPNSSELFMLTRARDEAHRFAVEYNRSARRKKAHSSILDEIPGIGPARKRKLLKSFGSIQRLEKASEKEIAKTVGPKIARLIHAKLHPQPKG</sequence>
<evidence type="ECO:0000256" key="2">
    <source>
        <dbReference type="ARBA" id="ARBA00022763"/>
    </source>
</evidence>
<evidence type="ECO:0000256" key="6">
    <source>
        <dbReference type="ARBA" id="ARBA00023236"/>
    </source>
</evidence>
<evidence type="ECO:0000259" key="10">
    <source>
        <dbReference type="PROSITE" id="PS50164"/>
    </source>
</evidence>
<dbReference type="NCBIfam" id="TIGR00194">
    <property type="entry name" value="uvrC"/>
    <property type="match status" value="1"/>
</dbReference>
<dbReference type="GO" id="GO:0009432">
    <property type="term" value="P:SOS response"/>
    <property type="evidence" value="ECO:0007669"/>
    <property type="project" value="UniProtKB-UniRule"/>
</dbReference>
<dbReference type="InterPro" id="IPR047296">
    <property type="entry name" value="GIY-YIG_UvrC_Cho"/>
</dbReference>
<dbReference type="InterPro" id="IPR036876">
    <property type="entry name" value="UVR_dom_sf"/>
</dbReference>
<dbReference type="InterPro" id="IPR038476">
    <property type="entry name" value="UvrC_RNase_H_dom_sf"/>
</dbReference>
<dbReference type="SUPFAM" id="SSF82771">
    <property type="entry name" value="GIY-YIG endonuclease"/>
    <property type="match status" value="1"/>
</dbReference>
<dbReference type="InterPro" id="IPR004791">
    <property type="entry name" value="UvrC"/>
</dbReference>
<keyword evidence="3 7" id="KW-0228">DNA excision</keyword>
<dbReference type="GO" id="GO:0005737">
    <property type="term" value="C:cytoplasm"/>
    <property type="evidence" value="ECO:0007669"/>
    <property type="project" value="UniProtKB-SubCell"/>
</dbReference>
<feature type="coiled-coil region" evidence="8">
    <location>
        <begin position="185"/>
        <end position="221"/>
    </location>
</feature>
<gene>
    <name evidence="7" type="primary">uvrC</name>
</gene>
<dbReference type="Gene3D" id="4.10.860.10">
    <property type="entry name" value="UVR domain"/>
    <property type="match status" value="1"/>
</dbReference>
<dbReference type="PROSITE" id="PS50164">
    <property type="entry name" value="GIY_YIG"/>
    <property type="match status" value="1"/>
</dbReference>
<evidence type="ECO:0000259" key="11">
    <source>
        <dbReference type="PROSITE" id="PS50165"/>
    </source>
</evidence>
<dbReference type="EMBL" id="GU567961">
    <property type="protein sequence ID" value="ADI21645.1"/>
    <property type="molecule type" value="Genomic_DNA"/>
</dbReference>
<dbReference type="Gene3D" id="3.30.420.340">
    <property type="entry name" value="UvrC, RNAse H endonuclease domain"/>
    <property type="match status" value="1"/>
</dbReference>
<dbReference type="GO" id="GO:0009381">
    <property type="term" value="F:excinuclease ABC activity"/>
    <property type="evidence" value="ECO:0007669"/>
    <property type="project" value="UniProtKB-UniRule"/>
</dbReference>
<dbReference type="PROSITE" id="PS50151">
    <property type="entry name" value="UVR"/>
    <property type="match status" value="1"/>
</dbReference>
<dbReference type="AlphaFoldDB" id="E7C2H1"/>
<evidence type="ECO:0000256" key="1">
    <source>
        <dbReference type="ARBA" id="ARBA00022490"/>
    </source>
</evidence>
<dbReference type="InterPro" id="IPR001162">
    <property type="entry name" value="UvrC_RNase_H_dom"/>
</dbReference>
<comment type="function">
    <text evidence="7">The UvrABC repair system catalyzes the recognition and processing of DNA lesions. UvrC both incises the 5' and 3' sides of the lesion. The N-terminal half is responsible for the 3' incision and the C-terminal half is responsible for the 5' incision.</text>
</comment>
<dbReference type="CDD" id="cd10434">
    <property type="entry name" value="GIY-YIG_UvrC_Cho"/>
    <property type="match status" value="1"/>
</dbReference>
<dbReference type="InterPro" id="IPR000305">
    <property type="entry name" value="GIY-YIG_endonuc"/>
</dbReference>
<dbReference type="Gene3D" id="3.40.1440.10">
    <property type="entry name" value="GIY-YIG endonuclease"/>
    <property type="match status" value="1"/>
</dbReference>
<comment type="subunit">
    <text evidence="7">Interacts with UvrB in an incision complex.</text>
</comment>
<keyword evidence="4 7" id="KW-0267">Excision nuclease</keyword>
<dbReference type="Pfam" id="PF02151">
    <property type="entry name" value="UVR"/>
    <property type="match status" value="1"/>
</dbReference>
<feature type="domain" description="UVR" evidence="9">
    <location>
        <begin position="182"/>
        <end position="217"/>
    </location>
</feature>
<dbReference type="GO" id="GO:0003677">
    <property type="term" value="F:DNA binding"/>
    <property type="evidence" value="ECO:0007669"/>
    <property type="project" value="UniProtKB-UniRule"/>
</dbReference>
<dbReference type="GO" id="GO:0009380">
    <property type="term" value="C:excinuclease repair complex"/>
    <property type="evidence" value="ECO:0007669"/>
    <property type="project" value="InterPro"/>
</dbReference>
<dbReference type="SUPFAM" id="SSF47781">
    <property type="entry name" value="RuvA domain 2-like"/>
    <property type="match status" value="1"/>
</dbReference>
<accession>E7C2H1</accession>
<evidence type="ECO:0000256" key="7">
    <source>
        <dbReference type="HAMAP-Rule" id="MF_00203"/>
    </source>
</evidence>
<evidence type="ECO:0000259" key="9">
    <source>
        <dbReference type="PROSITE" id="PS50151"/>
    </source>
</evidence>
<evidence type="ECO:0000313" key="12">
    <source>
        <dbReference type="EMBL" id="ADI21645.1"/>
    </source>
</evidence>
<feature type="domain" description="GIY-YIG" evidence="10">
    <location>
        <begin position="1"/>
        <end position="72"/>
    </location>
</feature>
<dbReference type="NCBIfam" id="NF001824">
    <property type="entry name" value="PRK00558.1-5"/>
    <property type="match status" value="1"/>
</dbReference>
<dbReference type="InterPro" id="IPR050066">
    <property type="entry name" value="UvrABC_protein_C"/>
</dbReference>
<evidence type="ECO:0000256" key="4">
    <source>
        <dbReference type="ARBA" id="ARBA00022881"/>
    </source>
</evidence>
<dbReference type="InterPro" id="IPR035901">
    <property type="entry name" value="GIY-YIG_endonuc_sf"/>
</dbReference>
<dbReference type="SMART" id="SM00465">
    <property type="entry name" value="GIYc"/>
    <property type="match status" value="1"/>
</dbReference>
<dbReference type="PANTHER" id="PTHR30562:SF1">
    <property type="entry name" value="UVRABC SYSTEM PROTEIN C"/>
    <property type="match status" value="1"/>
</dbReference>
<evidence type="ECO:0000256" key="3">
    <source>
        <dbReference type="ARBA" id="ARBA00022769"/>
    </source>
</evidence>
<dbReference type="Pfam" id="PF14520">
    <property type="entry name" value="HHH_5"/>
    <property type="match status" value="1"/>
</dbReference>
<keyword evidence="1 7" id="KW-0963">Cytoplasm</keyword>
<evidence type="ECO:0000256" key="5">
    <source>
        <dbReference type="ARBA" id="ARBA00023204"/>
    </source>
</evidence>
<comment type="subcellular location">
    <subcellularLocation>
        <location evidence="7">Cytoplasm</location>
    </subcellularLocation>
</comment>
<organism evidence="12">
    <name type="scientific">uncultured myxobacterium HF0130_06F04</name>
    <dbReference type="NCBI Taxonomy" id="723555"/>
    <lineage>
        <taxon>Bacteria</taxon>
        <taxon>Pseudomonadati</taxon>
        <taxon>Myxococcota</taxon>
        <taxon>Myxococcia</taxon>
        <taxon>Myxococcales</taxon>
        <taxon>environmental samples</taxon>
    </lineage>
</organism>
<dbReference type="Pfam" id="PF01541">
    <property type="entry name" value="GIY-YIG"/>
    <property type="match status" value="1"/>
</dbReference>
<proteinExistence type="inferred from homology"/>
<dbReference type="Gene3D" id="1.10.150.20">
    <property type="entry name" value="5' to 3' exonuclease, C-terminal subdomain"/>
    <property type="match status" value="1"/>
</dbReference>
<protein>
    <recommendedName>
        <fullName evidence="7">UvrABC system protein C</fullName>
        <shortName evidence="7">Protein UvrC</shortName>
    </recommendedName>
    <alternativeName>
        <fullName evidence="7">Excinuclease ABC subunit C</fullName>
    </alternativeName>
</protein>
<reference evidence="12" key="1">
    <citation type="submission" date="2010-01" db="EMBL/GenBank/DDBJ databases">
        <title>Genome fragments of uncultured bacteria from the North Pacific subtropical Gyre.</title>
        <authorList>
            <person name="Pham V.D."/>
            <person name="Delong E.F."/>
        </authorList>
    </citation>
    <scope>NUCLEOTIDE SEQUENCE</scope>
</reference>
<dbReference type="Pfam" id="PF22920">
    <property type="entry name" value="UvrC_RNaseH"/>
    <property type="match status" value="1"/>
</dbReference>
<dbReference type="GO" id="GO:0006289">
    <property type="term" value="P:nucleotide-excision repair"/>
    <property type="evidence" value="ECO:0007669"/>
    <property type="project" value="UniProtKB-UniRule"/>
</dbReference>
<keyword evidence="2 7" id="KW-0227">DNA damage</keyword>
<dbReference type="PANTHER" id="PTHR30562">
    <property type="entry name" value="UVRC/OXIDOREDUCTASE"/>
    <property type="match status" value="1"/>
</dbReference>
<dbReference type="Pfam" id="PF08459">
    <property type="entry name" value="UvrC_RNaseH_dom"/>
    <property type="match status" value="1"/>
</dbReference>
<keyword evidence="5 7" id="KW-0234">DNA repair</keyword>
<keyword evidence="8" id="KW-0175">Coiled coil</keyword>
<dbReference type="InterPro" id="IPR001943">
    <property type="entry name" value="UVR_dom"/>
</dbReference>
<comment type="similarity">
    <text evidence="7">Belongs to the UvrC family.</text>
</comment>
<dbReference type="HAMAP" id="MF_00203">
    <property type="entry name" value="UvrC"/>
    <property type="match status" value="1"/>
</dbReference>
<name>E7C2H1_9BACT</name>
<feature type="domain" description="UvrC family homology region profile" evidence="11">
    <location>
        <begin position="233"/>
        <end position="455"/>
    </location>
</feature>
<keyword evidence="6 7" id="KW-0742">SOS response</keyword>
<dbReference type="PROSITE" id="PS50165">
    <property type="entry name" value="UVRC"/>
    <property type="match status" value="1"/>
</dbReference>
<dbReference type="SUPFAM" id="SSF46600">
    <property type="entry name" value="C-terminal UvrC-binding domain of UvrB"/>
    <property type="match status" value="1"/>
</dbReference>
<dbReference type="InterPro" id="IPR010994">
    <property type="entry name" value="RuvA_2-like"/>
</dbReference>